<dbReference type="FunCoup" id="A0A0Q3PWU9">
    <property type="interactions" value="95"/>
</dbReference>
<dbReference type="InterPro" id="IPR036047">
    <property type="entry name" value="F-box-like_dom_sf"/>
</dbReference>
<dbReference type="Gene3D" id="1.20.1280.50">
    <property type="match status" value="1"/>
</dbReference>
<dbReference type="Pfam" id="PF08268">
    <property type="entry name" value="FBA_3"/>
    <property type="match status" value="1"/>
</dbReference>
<sequence>MEDNNDKLLDEKNEAGQAHPQDFALPQDIQHLILASLPGRLVLKRRRVCRFWRDCIEEPGFIDRHLSNALRFHKSIACFTSVDGGLVHMYTFDPTTMNFKSMDLVFSCRFQMSGPCNGLVCSYDLKGAPEVFNPTTRKHLELPVSEIQSQSLFSEYFLGFVQSTKQYKVVGVCHRVRSLTFEVCTVGTLSWRAVRESADLLKSTKAVIVNDVMHWLLLDEASSHFTRKILLLNLTDEKFSETSVPDAVKDRDLELFEGEGKLHLWSNAGKGSASTVSEIWVANSTCQVWMHMHTIYFPIPAGMRPLFLHKKKLFYSDQIRFSYFDLQDGSDYYVSMPFVFQSFKQAKRKVNMEWRMTRVA</sequence>
<dbReference type="InterPro" id="IPR017451">
    <property type="entry name" value="F-box-assoc_interact_dom"/>
</dbReference>
<reference evidence="2" key="2">
    <citation type="submission" date="2017-06" db="EMBL/GenBank/DDBJ databases">
        <title>WGS assembly of Brachypodium distachyon.</title>
        <authorList>
            <consortium name="The International Brachypodium Initiative"/>
            <person name="Lucas S."/>
            <person name="Harmon-Smith M."/>
            <person name="Lail K."/>
            <person name="Tice H."/>
            <person name="Grimwood J."/>
            <person name="Bruce D."/>
            <person name="Barry K."/>
            <person name="Shu S."/>
            <person name="Lindquist E."/>
            <person name="Wang M."/>
            <person name="Pitluck S."/>
            <person name="Vogel J.P."/>
            <person name="Garvin D.F."/>
            <person name="Mockler T.C."/>
            <person name="Schmutz J."/>
            <person name="Rokhsar D."/>
            <person name="Bevan M.W."/>
        </authorList>
    </citation>
    <scope>NUCLEOTIDE SEQUENCE</scope>
    <source>
        <strain evidence="2">Bd21</strain>
    </source>
</reference>
<keyword evidence="4" id="KW-1185">Reference proteome</keyword>
<dbReference type="InParanoid" id="A0A0Q3PWU9"/>
<proteinExistence type="predicted"/>
<feature type="domain" description="F-box" evidence="1">
    <location>
        <begin position="25"/>
        <end position="65"/>
    </location>
</feature>
<evidence type="ECO:0000313" key="2">
    <source>
        <dbReference type="EMBL" id="KQJ93897.1"/>
    </source>
</evidence>
<dbReference type="InterPro" id="IPR001810">
    <property type="entry name" value="F-box_dom"/>
</dbReference>
<dbReference type="NCBIfam" id="TIGR01640">
    <property type="entry name" value="F_box_assoc_1"/>
    <property type="match status" value="1"/>
</dbReference>
<dbReference type="Gramene" id="KQJ93897">
    <property type="protein sequence ID" value="KQJ93897"/>
    <property type="gene ID" value="BRADI_3g07330v3"/>
</dbReference>
<organism evidence="2">
    <name type="scientific">Brachypodium distachyon</name>
    <name type="common">Purple false brome</name>
    <name type="synonym">Trachynia distachya</name>
    <dbReference type="NCBI Taxonomy" id="15368"/>
    <lineage>
        <taxon>Eukaryota</taxon>
        <taxon>Viridiplantae</taxon>
        <taxon>Streptophyta</taxon>
        <taxon>Embryophyta</taxon>
        <taxon>Tracheophyta</taxon>
        <taxon>Spermatophyta</taxon>
        <taxon>Magnoliopsida</taxon>
        <taxon>Liliopsida</taxon>
        <taxon>Poales</taxon>
        <taxon>Poaceae</taxon>
        <taxon>BOP clade</taxon>
        <taxon>Pooideae</taxon>
        <taxon>Stipodae</taxon>
        <taxon>Brachypodieae</taxon>
        <taxon>Brachypodium</taxon>
    </lineage>
</organism>
<dbReference type="InterPro" id="IPR050796">
    <property type="entry name" value="SCF_F-box_component"/>
</dbReference>
<dbReference type="PANTHER" id="PTHR31672">
    <property type="entry name" value="BNACNNG10540D PROTEIN"/>
    <property type="match status" value="1"/>
</dbReference>
<evidence type="ECO:0000313" key="4">
    <source>
        <dbReference type="Proteomes" id="UP000008810"/>
    </source>
</evidence>
<dbReference type="SMART" id="SM00256">
    <property type="entry name" value="FBOX"/>
    <property type="match status" value="1"/>
</dbReference>
<dbReference type="InterPro" id="IPR013187">
    <property type="entry name" value="F-box-assoc_dom_typ3"/>
</dbReference>
<evidence type="ECO:0000259" key="1">
    <source>
        <dbReference type="SMART" id="SM00256"/>
    </source>
</evidence>
<dbReference type="SUPFAM" id="SSF81383">
    <property type="entry name" value="F-box domain"/>
    <property type="match status" value="1"/>
</dbReference>
<protein>
    <recommendedName>
        <fullName evidence="1">F-box domain-containing protein</fullName>
    </recommendedName>
</protein>
<gene>
    <name evidence="2" type="ORF">BRADI_3g07330v3</name>
</gene>
<dbReference type="PANTHER" id="PTHR31672:SF8">
    <property type="entry name" value="F-BOX DOMAIN-CONTAINING PROTEIN"/>
    <property type="match status" value="1"/>
</dbReference>
<dbReference type="AlphaFoldDB" id="A0A0Q3PWU9"/>
<reference evidence="2 3" key="1">
    <citation type="journal article" date="2010" name="Nature">
        <title>Genome sequencing and analysis of the model grass Brachypodium distachyon.</title>
        <authorList>
            <consortium name="International Brachypodium Initiative"/>
        </authorList>
    </citation>
    <scope>NUCLEOTIDE SEQUENCE [LARGE SCALE GENOMIC DNA]</scope>
    <source>
        <strain evidence="2 3">Bd21</strain>
    </source>
</reference>
<dbReference type="STRING" id="15368.A0A0Q3PWU9"/>
<evidence type="ECO:0000313" key="3">
    <source>
        <dbReference type="EnsemblPlants" id="KQJ93897"/>
    </source>
</evidence>
<name>A0A0Q3PWU9_BRADI</name>
<dbReference type="OrthoDB" id="591557at2759"/>
<dbReference type="ExpressionAtlas" id="A0A0Q3PWU9">
    <property type="expression patterns" value="baseline"/>
</dbReference>
<reference evidence="3" key="3">
    <citation type="submission" date="2018-08" db="UniProtKB">
        <authorList>
            <consortium name="EnsemblPlants"/>
        </authorList>
    </citation>
    <scope>IDENTIFICATION</scope>
    <source>
        <strain evidence="3">cv. Bd21</strain>
    </source>
</reference>
<dbReference type="EnsemblPlants" id="KQJ93897">
    <property type="protein sequence ID" value="KQJ93897"/>
    <property type="gene ID" value="BRADI_3g07330v3"/>
</dbReference>
<accession>A0A0Q3PWU9</accession>
<dbReference type="EMBL" id="CM000882">
    <property type="protein sequence ID" value="KQJ93897.1"/>
    <property type="molecule type" value="Genomic_DNA"/>
</dbReference>
<dbReference type="Proteomes" id="UP000008810">
    <property type="component" value="Chromosome 3"/>
</dbReference>